<sequence length="45" mass="5168">MIAPGTKIHMLNGKNFNETIDIFKSRIDAFYLNPCECLINTYDSD</sequence>
<comment type="caution">
    <text evidence="1">The sequence shown here is derived from an EMBL/GenBank/DDBJ whole genome shotgun (WGS) entry which is preliminary data.</text>
</comment>
<name>A0A0F9IZI8_9ZZZZ</name>
<dbReference type="AlphaFoldDB" id="A0A0F9IZI8"/>
<dbReference type="EMBL" id="LAZR01011224">
    <property type="protein sequence ID" value="KKM62799.1"/>
    <property type="molecule type" value="Genomic_DNA"/>
</dbReference>
<gene>
    <name evidence="1" type="ORF">LCGC14_1517970</name>
</gene>
<proteinExistence type="predicted"/>
<reference evidence="1" key="1">
    <citation type="journal article" date="2015" name="Nature">
        <title>Complex archaea that bridge the gap between prokaryotes and eukaryotes.</title>
        <authorList>
            <person name="Spang A."/>
            <person name="Saw J.H."/>
            <person name="Jorgensen S.L."/>
            <person name="Zaremba-Niedzwiedzka K."/>
            <person name="Martijn J."/>
            <person name="Lind A.E."/>
            <person name="van Eijk R."/>
            <person name="Schleper C."/>
            <person name="Guy L."/>
            <person name="Ettema T.J."/>
        </authorList>
    </citation>
    <scope>NUCLEOTIDE SEQUENCE</scope>
</reference>
<organism evidence="1">
    <name type="scientific">marine sediment metagenome</name>
    <dbReference type="NCBI Taxonomy" id="412755"/>
    <lineage>
        <taxon>unclassified sequences</taxon>
        <taxon>metagenomes</taxon>
        <taxon>ecological metagenomes</taxon>
    </lineage>
</organism>
<evidence type="ECO:0000313" key="1">
    <source>
        <dbReference type="EMBL" id="KKM62799.1"/>
    </source>
</evidence>
<protein>
    <submittedName>
        <fullName evidence="1">Uncharacterized protein</fullName>
    </submittedName>
</protein>
<accession>A0A0F9IZI8</accession>